<proteinExistence type="predicted"/>
<organism evidence="1 2">
    <name type="scientific">Agrocybe pediades</name>
    <dbReference type="NCBI Taxonomy" id="84607"/>
    <lineage>
        <taxon>Eukaryota</taxon>
        <taxon>Fungi</taxon>
        <taxon>Dikarya</taxon>
        <taxon>Basidiomycota</taxon>
        <taxon>Agaricomycotina</taxon>
        <taxon>Agaricomycetes</taxon>
        <taxon>Agaricomycetidae</taxon>
        <taxon>Agaricales</taxon>
        <taxon>Agaricineae</taxon>
        <taxon>Strophariaceae</taxon>
        <taxon>Agrocybe</taxon>
    </lineage>
</organism>
<dbReference type="EMBL" id="JAACJL010000044">
    <property type="protein sequence ID" value="KAF4614762.1"/>
    <property type="molecule type" value="Genomic_DNA"/>
</dbReference>
<protein>
    <submittedName>
        <fullName evidence="1">Uncharacterized protein</fullName>
    </submittedName>
</protein>
<dbReference type="AlphaFoldDB" id="A0A8H4QP52"/>
<evidence type="ECO:0000313" key="1">
    <source>
        <dbReference type="EMBL" id="KAF4614762.1"/>
    </source>
</evidence>
<sequence>MKTTDTHFDSANQFPEIVEIWDIISSYSTRQTLKNLCLVGRRPLVSAAQRHIFRNMITNISTLVSRGPSTQPDDHETDQIPWFDELAESHLSRYVKSWTIKGEEEDEEYDVFLEDEDPDDPEESSPDAALSALLRSLPRYPNLMALRLETLTLCKSTVSLIGFIRSLKSLDFQDITGPFPLAFAVPLVLEEFRIDIDGDFCYQPKILDNDDEEEPDSDGDGNLENTVVAVSESVHFDSSEDSEDDADGTEWRISSPESLKLLSLKHRFAHHYKYTHIVGRALSLHSPHTNLVSLLFTVSKESGKACLIRLLKASPLLETLAVIFPESLEDDEEKMQEEWEDVVLDRSVCPLLRDVTCCPQLAKAIIPGKLVTAFSMLTNGDYWNKYKPADVSSALRIISLDGIMLTTLQFEKTLAEEAEEFLPLVETLFPALKMLKLTVKDAAKDIREEQDGEALRHWGYNSTARPEVPNEEYNLYVDNVFEDAKSIKDPEDMRFVKNQFNNCFDVDDEEWHVAPSARIALQDSVHSYVSLLSKVTSGRIKLPEGLTNLELTQSRVHKRYMYTREHELMFAMALTHPRFEKLELVRFGVENAYNMPWQRTSSETCKKPGWFFERDGKKFVGAMYIIPGESDGTYKMVEKEEMEVKV</sequence>
<keyword evidence="2" id="KW-1185">Reference proteome</keyword>
<evidence type="ECO:0000313" key="2">
    <source>
        <dbReference type="Proteomes" id="UP000521872"/>
    </source>
</evidence>
<gene>
    <name evidence="1" type="ORF">D9613_002509</name>
</gene>
<reference evidence="1 2" key="1">
    <citation type="submission" date="2019-12" db="EMBL/GenBank/DDBJ databases">
        <authorList>
            <person name="Floudas D."/>
            <person name="Bentzer J."/>
            <person name="Ahren D."/>
            <person name="Johansson T."/>
            <person name="Persson P."/>
            <person name="Tunlid A."/>
        </authorList>
    </citation>
    <scope>NUCLEOTIDE SEQUENCE [LARGE SCALE GENOMIC DNA]</scope>
    <source>
        <strain evidence="1 2">CBS 102.39</strain>
    </source>
</reference>
<accession>A0A8H4QP52</accession>
<dbReference type="Proteomes" id="UP000521872">
    <property type="component" value="Unassembled WGS sequence"/>
</dbReference>
<comment type="caution">
    <text evidence="1">The sequence shown here is derived from an EMBL/GenBank/DDBJ whole genome shotgun (WGS) entry which is preliminary data.</text>
</comment>
<name>A0A8H4QP52_9AGAR</name>